<keyword evidence="3" id="KW-0786">Thiamine pyrophosphate</keyword>
<dbReference type="EMBL" id="CAQM01000365">
    <property type="protein sequence ID" value="CCQ61653.1"/>
    <property type="molecule type" value="Genomic_DNA"/>
</dbReference>
<dbReference type="SUPFAM" id="SSF52922">
    <property type="entry name" value="TK C-terminal domain-like"/>
    <property type="match status" value="1"/>
</dbReference>
<organism evidence="5 6">
    <name type="scientific">Crocosphaera watsonii WH 0401</name>
    <dbReference type="NCBI Taxonomy" id="555881"/>
    <lineage>
        <taxon>Bacteria</taxon>
        <taxon>Bacillati</taxon>
        <taxon>Cyanobacteriota</taxon>
        <taxon>Cyanophyceae</taxon>
        <taxon>Oscillatoriophycideae</taxon>
        <taxon>Chroococcales</taxon>
        <taxon>Aphanothecaceae</taxon>
        <taxon>Crocosphaera</taxon>
    </lineage>
</organism>
<dbReference type="PANTHER" id="PTHR43257">
    <property type="entry name" value="PYRUVATE DEHYDROGENASE E1 COMPONENT BETA SUBUNIT"/>
    <property type="match status" value="1"/>
</dbReference>
<evidence type="ECO:0000313" key="5">
    <source>
        <dbReference type="EMBL" id="CCQ61653.1"/>
    </source>
</evidence>
<dbReference type="RefSeq" id="WP_021835453.1">
    <property type="nucleotide sequence ID" value="NZ_CAQM01000365.1"/>
</dbReference>
<dbReference type="Proteomes" id="UP000018198">
    <property type="component" value="Unassembled WGS sequence"/>
</dbReference>
<dbReference type="NCBIfam" id="NF006667">
    <property type="entry name" value="PRK09212.1"/>
    <property type="match status" value="1"/>
</dbReference>
<reference evidence="5 6" key="2">
    <citation type="submission" date="2013-09" db="EMBL/GenBank/DDBJ databases">
        <title>Whole genome comparison of six Crocosphaera watsonii strains with differing phenotypes.</title>
        <authorList>
            <person name="Bench S.R."/>
            <person name="Heller P."/>
            <person name="Frank I."/>
            <person name="Arciniega M."/>
            <person name="Shilova I.N."/>
            <person name="Zehr J.P."/>
        </authorList>
    </citation>
    <scope>NUCLEOTIDE SEQUENCE [LARGE SCALE GENOMIC DNA]</scope>
    <source>
        <strain evidence="5 6">WH 0401</strain>
    </source>
</reference>
<dbReference type="Gene3D" id="3.40.50.970">
    <property type="match status" value="1"/>
</dbReference>
<accession>T2J701</accession>
<dbReference type="InterPro" id="IPR009014">
    <property type="entry name" value="Transketo_C/PFOR_II"/>
</dbReference>
<dbReference type="InterPro" id="IPR005475">
    <property type="entry name" value="Transketolase-like_Pyr-bd"/>
</dbReference>
<proteinExistence type="predicted"/>
<dbReference type="Pfam" id="PF02780">
    <property type="entry name" value="Transketolase_C"/>
    <property type="match status" value="1"/>
</dbReference>
<comment type="caution">
    <text evidence="5">The sequence shown here is derived from an EMBL/GenBank/DDBJ whole genome shotgun (WGS) entry which is preliminary data.</text>
</comment>
<evidence type="ECO:0000313" key="6">
    <source>
        <dbReference type="Proteomes" id="UP000018198"/>
    </source>
</evidence>
<dbReference type="InterPro" id="IPR029061">
    <property type="entry name" value="THDP-binding"/>
</dbReference>
<dbReference type="PANTHER" id="PTHR43257:SF2">
    <property type="entry name" value="PYRUVATE DEHYDROGENASE E1 COMPONENT SUBUNIT BETA"/>
    <property type="match status" value="1"/>
</dbReference>
<dbReference type="FunFam" id="3.40.50.970:FF:000001">
    <property type="entry name" value="Pyruvate dehydrogenase E1 beta subunit"/>
    <property type="match status" value="1"/>
</dbReference>
<evidence type="ECO:0000256" key="1">
    <source>
        <dbReference type="ARBA" id="ARBA00001964"/>
    </source>
</evidence>
<gene>
    <name evidence="5" type="ORF">CWATWH0401_2619</name>
</gene>
<evidence type="ECO:0000256" key="3">
    <source>
        <dbReference type="ARBA" id="ARBA00023052"/>
    </source>
</evidence>
<dbReference type="Pfam" id="PF02779">
    <property type="entry name" value="Transket_pyr"/>
    <property type="match status" value="1"/>
</dbReference>
<reference evidence="5 6" key="1">
    <citation type="submission" date="2013-01" db="EMBL/GenBank/DDBJ databases">
        <authorList>
            <person name="Bench S."/>
        </authorList>
    </citation>
    <scope>NUCLEOTIDE SEQUENCE [LARGE SCALE GENOMIC DNA]</scope>
    <source>
        <strain evidence="5 6">WH 0401</strain>
    </source>
</reference>
<evidence type="ECO:0000259" key="4">
    <source>
        <dbReference type="SMART" id="SM00861"/>
    </source>
</evidence>
<dbReference type="CDD" id="cd07036">
    <property type="entry name" value="TPP_PYR_E1-PDHc-beta_like"/>
    <property type="match status" value="1"/>
</dbReference>
<comment type="cofactor">
    <cofactor evidence="1">
        <name>thiamine diphosphate</name>
        <dbReference type="ChEBI" id="CHEBI:58937"/>
    </cofactor>
</comment>
<name>T2J701_CROWT</name>
<sequence length="335" mass="37147">MSERSITFAQAINEALIQGMTEDPNVYIMGEGVPDPKGIFGTTTGLRDKFGENRVLDMPVAENGMTGVAIGSAIMGMRPILTHQRVDFALLAMDQMVNQAAKWHYMFGGKHIVPLVIRLIVGRGWGQGPQHSQSLQSWFAHIPGLKVVMPTTPQDAKGLLLASIRDDNPVIFLEHRWLHNISDRVKSENYDTPLGKARISREGEDLTIVSTSYMTLEALRVAEWLEKAGVSTEVVDVRSLRPLDTETIVNSVEKTGKLLVTDTGWTNYGVTAEIMALVTEQAFSKLKCAPRRVALPDVPTPTSHAVAQYYYPRATDLYRVACDLLEMTINVLKRL</sequence>
<dbReference type="SMART" id="SM00861">
    <property type="entry name" value="Transket_pyr"/>
    <property type="match status" value="1"/>
</dbReference>
<evidence type="ECO:0000256" key="2">
    <source>
        <dbReference type="ARBA" id="ARBA00023002"/>
    </source>
</evidence>
<dbReference type="SUPFAM" id="SSF52518">
    <property type="entry name" value="Thiamin diphosphate-binding fold (THDP-binding)"/>
    <property type="match status" value="1"/>
</dbReference>
<protein>
    <submittedName>
        <fullName evidence="5">Acetoin dehydrogenase E1 component beta-subunit</fullName>
    </submittedName>
</protein>
<dbReference type="Gene3D" id="3.40.50.920">
    <property type="match status" value="1"/>
</dbReference>
<keyword evidence="2" id="KW-0560">Oxidoreductase</keyword>
<dbReference type="InterPro" id="IPR033248">
    <property type="entry name" value="Transketolase_C"/>
</dbReference>
<dbReference type="AlphaFoldDB" id="T2J701"/>
<feature type="domain" description="Transketolase-like pyrimidine-binding" evidence="4">
    <location>
        <begin position="6"/>
        <end position="181"/>
    </location>
</feature>
<dbReference type="FunFam" id="3.40.50.920:FF:000001">
    <property type="entry name" value="Pyruvate dehydrogenase E1 beta subunit"/>
    <property type="match status" value="1"/>
</dbReference>
<dbReference type="GO" id="GO:0016491">
    <property type="term" value="F:oxidoreductase activity"/>
    <property type="evidence" value="ECO:0007669"/>
    <property type="project" value="UniProtKB-KW"/>
</dbReference>